<dbReference type="EMBL" id="LR862139">
    <property type="protein sequence ID" value="CAD1818324.1"/>
    <property type="molecule type" value="Genomic_DNA"/>
</dbReference>
<evidence type="ECO:0000256" key="1">
    <source>
        <dbReference type="SAM" id="MobiDB-lite"/>
    </source>
</evidence>
<dbReference type="InterPro" id="IPR050942">
    <property type="entry name" value="F-box_BR-signaling"/>
</dbReference>
<proteinExistence type="predicted"/>
<organism evidence="3">
    <name type="scientific">Ananas comosus var. bracteatus</name>
    <name type="common">red pineapple</name>
    <dbReference type="NCBI Taxonomy" id="296719"/>
    <lineage>
        <taxon>Eukaryota</taxon>
        <taxon>Viridiplantae</taxon>
        <taxon>Streptophyta</taxon>
        <taxon>Embryophyta</taxon>
        <taxon>Tracheophyta</taxon>
        <taxon>Spermatophyta</taxon>
        <taxon>Magnoliopsida</taxon>
        <taxon>Liliopsida</taxon>
        <taxon>Poales</taxon>
        <taxon>Bromeliaceae</taxon>
        <taxon>Bromelioideae</taxon>
        <taxon>Ananas</taxon>
    </lineage>
</organism>
<protein>
    <recommendedName>
        <fullName evidence="2">F-box domain-containing protein</fullName>
    </recommendedName>
</protein>
<dbReference type="AlphaFoldDB" id="A0A6V7NIP7"/>
<name>A0A6V7NIP7_ANACO</name>
<reference evidence="3" key="1">
    <citation type="submission" date="2020-07" db="EMBL/GenBank/DDBJ databases">
        <authorList>
            <person name="Lin J."/>
        </authorList>
    </citation>
    <scope>NUCLEOTIDE SEQUENCE</scope>
</reference>
<dbReference type="InterPro" id="IPR005174">
    <property type="entry name" value="KIB1-4_b-propeller"/>
</dbReference>
<dbReference type="PANTHER" id="PTHR44259">
    <property type="entry name" value="OS07G0183000 PROTEIN-RELATED"/>
    <property type="match status" value="1"/>
</dbReference>
<dbReference type="SUPFAM" id="SSF81383">
    <property type="entry name" value="F-box domain"/>
    <property type="match status" value="1"/>
</dbReference>
<dbReference type="PROSITE" id="PS50181">
    <property type="entry name" value="FBOX"/>
    <property type="match status" value="1"/>
</dbReference>
<evidence type="ECO:0000259" key="2">
    <source>
        <dbReference type="PROSITE" id="PS50181"/>
    </source>
</evidence>
<dbReference type="InterPro" id="IPR001810">
    <property type="entry name" value="F-box_dom"/>
</dbReference>
<dbReference type="InterPro" id="IPR036047">
    <property type="entry name" value="F-box-like_dom_sf"/>
</dbReference>
<feature type="region of interest" description="Disordered" evidence="1">
    <location>
        <begin position="86"/>
        <end position="138"/>
    </location>
</feature>
<feature type="domain" description="F-box" evidence="2">
    <location>
        <begin position="11"/>
        <end position="58"/>
    </location>
</feature>
<dbReference type="Pfam" id="PF03478">
    <property type="entry name" value="Beta-prop_KIB1-4"/>
    <property type="match status" value="1"/>
</dbReference>
<dbReference type="Gene3D" id="1.20.1280.50">
    <property type="match status" value="1"/>
</dbReference>
<feature type="compositionally biased region" description="Polar residues" evidence="1">
    <location>
        <begin position="128"/>
        <end position="138"/>
    </location>
</feature>
<gene>
    <name evidence="3" type="ORF">CB5_LOCUS1535</name>
</gene>
<accession>A0A6V7NIP7</accession>
<sequence length="464" mass="52003">MANDDDALSSSRPWSQLPAEILAQVLHRINPNEEFTRFASVCMAWAAVAAKERCLSRIRCRGCSSPRRTTPARGRVRRPKLLQLVGGQDSRTGPSGGLPPEVRGLDGRLARNGWRGLRGRGDARTQSRHANSTTTSAQSTLVLPVEEYEFPVRLRARGYLGGEGSEEEVEALAALLAEEEAAEQDAGEVAEMGPQEKYQKLVSKVILSCSPMAEDSDSDCIAFAIYGRLCNKLAFARPGDAAWTILSWDWEQFKNKWGPFEDAVYYKGQFYVVNSHGTVMRCRIPPVGSNEKPAAEVIAFGPPTDEWVWGNSRYLVELRGELLQVLRRQWDSETKNGERRLLTDGFYIFRLDTDHSVWDMMYTLGDHAVFLGMSTTVAVPASDLRGCKRNCIYFTDDYDLDRWCSDRGGAATRATAPWLINGSNFWKTSSPTLAFLLRSGSFHRCDKRNVSRVYLTTLHRLQNV</sequence>
<evidence type="ECO:0000313" key="3">
    <source>
        <dbReference type="EMBL" id="CAD1818324.1"/>
    </source>
</evidence>